<name>A0A0B1YR91_9PSED</name>
<protein>
    <submittedName>
        <fullName evidence="1">Uncharacterized protein</fullName>
    </submittedName>
</protein>
<comment type="caution">
    <text evidence="1">The sequence shown here is derived from an EMBL/GenBank/DDBJ whole genome shotgun (WGS) entry which is preliminary data.</text>
</comment>
<dbReference type="OrthoDB" id="7029674at2"/>
<accession>A0A0B1YR91</accession>
<dbReference type="Proteomes" id="UP000030949">
    <property type="component" value="Unassembled WGS sequence"/>
</dbReference>
<sequence length="95" mass="10720">MSEQLTLDGQPIIKQLRVFIVEEHDYYAASSVEEARALHAEMVERELEDVDESDCEEAVGAILDKQWVDDDGEPLGTLRQWLSEAKSPGWLTGTE</sequence>
<gene>
    <name evidence="1" type="ORF">JZ00_30015</name>
</gene>
<reference evidence="2" key="1">
    <citation type="submission" date="2015-03" db="EMBL/GenBank/DDBJ databases">
        <title>Pseudomonas frederiksbergensis hydrocarbon degrader.</title>
        <authorList>
            <person name="Brown L.M."/>
            <person name="Ruiz O.N."/>
            <person name="Mueller S."/>
            <person name="Gunasekera T.S."/>
        </authorList>
    </citation>
    <scope>NUCLEOTIDE SEQUENCE [LARGE SCALE GENOMIC DNA]</scope>
    <source>
        <strain evidence="2">SI8</strain>
    </source>
</reference>
<dbReference type="AlphaFoldDB" id="A0A0B1YR91"/>
<proteinExistence type="predicted"/>
<dbReference type="RefSeq" id="WP_039594699.1">
    <property type="nucleotide sequence ID" value="NZ_JQGJ02000044.1"/>
</dbReference>
<dbReference type="EMBL" id="JQGJ01000047">
    <property type="protein sequence ID" value="KHK61189.1"/>
    <property type="molecule type" value="Genomic_DNA"/>
</dbReference>
<organism evidence="1 2">
    <name type="scientific">Pseudomonas frederiksbergensis</name>
    <dbReference type="NCBI Taxonomy" id="104087"/>
    <lineage>
        <taxon>Bacteria</taxon>
        <taxon>Pseudomonadati</taxon>
        <taxon>Pseudomonadota</taxon>
        <taxon>Gammaproteobacteria</taxon>
        <taxon>Pseudomonadales</taxon>
        <taxon>Pseudomonadaceae</taxon>
        <taxon>Pseudomonas</taxon>
    </lineage>
</organism>
<evidence type="ECO:0000313" key="2">
    <source>
        <dbReference type="Proteomes" id="UP000030949"/>
    </source>
</evidence>
<evidence type="ECO:0000313" key="1">
    <source>
        <dbReference type="EMBL" id="KHK61189.1"/>
    </source>
</evidence>